<dbReference type="RefSeq" id="WP_199114475.1">
    <property type="nucleotide sequence ID" value="NZ_JAELVQ010000006.1"/>
</dbReference>
<dbReference type="InterPro" id="IPR043757">
    <property type="entry name" value="DUF5703_N"/>
</dbReference>
<evidence type="ECO:0000313" key="3">
    <source>
        <dbReference type="EMBL" id="MBJ6367705.1"/>
    </source>
</evidence>
<dbReference type="InterPro" id="IPR008928">
    <property type="entry name" value="6-hairpin_glycosidase_sf"/>
</dbReference>
<sequence>MNVIKCLLPIILLASCAKELDLTINASSTDPYNIIWKTPSKDHTGSMPTGNGDIGLNAWTETNGDICFYIGKTDTWGDNGRLLKAGKVRIKSTPPITIPNGDFKQELDLKSGTIKIDSKGNISGKPVNLSFKIWVDANHPVIYINQSSTVPVSLTANIELWRTKRDSLPEIGVSDLLEKRDMPGSLYQPVIVKPDNLISGDKNYIGWYHHNKKSIGFDLTNKLQGLTEYFEGDPILHRTFGGTITGTKADKINDSTLAVPSAKESTIKVHVLTQHPATPENWLETMEGIISNVNKIPIDEHYRAHKEWWRTFWDRSWINATPNDNIEANNKNNNAFIISRAYTLQRFLDASAGRGNYPIKFNGSIFTVPTNDKPGGADYRRWGPGYWWQNTRLPYLSMCASGDYDLMQPLFKMYADDIFKLSKYRTKKYFGFDGAYFPECTYFWGSTFTATYGWTPYEEREDPLQESGWHKWEWVAGPELTFMMLDYYDYTQNTDFLKEKVIPVANEIIKFFDNYYKTNDAGKLVMYPSMAAETWWDCTNPMPELSGLHSITKRLLSLPENLTQIKDREFWSKMNAKLPDLPLRDTPSGKALAPAERFEDKRNVENPELYAVFPFRLYGVGKPNIEYGKNALEHRWDKGAFGWRQDDIFMAYLGETEQVKANLIERSRNYDKNSRFPAFWGPNYDWTPDQDHGGILMKAFQSMLMQSDPYSDKIYLLPSWPKEWNVEFKLHAPKETTLKGHIVDGEIKSLEVFPESRKADVIILNNKSIK</sequence>
<comment type="caution">
    <text evidence="3">The sequence shown here is derived from an EMBL/GenBank/DDBJ whole genome shotgun (WGS) entry which is preliminary data.</text>
</comment>
<organism evidence="3 4">
    <name type="scientific">Snuella sedimenti</name>
    <dbReference type="NCBI Taxonomy" id="2798802"/>
    <lineage>
        <taxon>Bacteria</taxon>
        <taxon>Pseudomonadati</taxon>
        <taxon>Bacteroidota</taxon>
        <taxon>Flavobacteriia</taxon>
        <taxon>Flavobacteriales</taxon>
        <taxon>Flavobacteriaceae</taxon>
        <taxon>Snuella</taxon>
    </lineage>
</organism>
<gene>
    <name evidence="3" type="ORF">JF259_06365</name>
</gene>
<dbReference type="InterPro" id="IPR012341">
    <property type="entry name" value="6hp_glycosidase-like_sf"/>
</dbReference>
<feature type="domain" description="Glycosyl hydrolase family 95 catalytic" evidence="2">
    <location>
        <begin position="404"/>
        <end position="676"/>
    </location>
</feature>
<evidence type="ECO:0000259" key="1">
    <source>
        <dbReference type="Pfam" id="PF18961"/>
    </source>
</evidence>
<evidence type="ECO:0000259" key="2">
    <source>
        <dbReference type="Pfam" id="PF22124"/>
    </source>
</evidence>
<dbReference type="InterPro" id="IPR054363">
    <property type="entry name" value="GH95_cat"/>
</dbReference>
<dbReference type="PANTHER" id="PTHR31084">
    <property type="entry name" value="ALPHA-L-FUCOSIDASE 2"/>
    <property type="match status" value="1"/>
</dbReference>
<dbReference type="PANTHER" id="PTHR31084:SF0">
    <property type="entry name" value="ALPHA-L-FUCOSIDASE 2"/>
    <property type="match status" value="1"/>
</dbReference>
<dbReference type="Gene3D" id="1.50.10.10">
    <property type="match status" value="1"/>
</dbReference>
<dbReference type="Pfam" id="PF18961">
    <property type="entry name" value="DUF5703_N"/>
    <property type="match status" value="1"/>
</dbReference>
<dbReference type="Proteomes" id="UP000610931">
    <property type="component" value="Unassembled WGS sequence"/>
</dbReference>
<name>A0A8J7IVJ6_9FLAO</name>
<evidence type="ECO:0000313" key="4">
    <source>
        <dbReference type="Proteomes" id="UP000610931"/>
    </source>
</evidence>
<dbReference type="Pfam" id="PF22124">
    <property type="entry name" value="Glyco_hydro_95_cat"/>
    <property type="match status" value="1"/>
</dbReference>
<proteinExistence type="predicted"/>
<protein>
    <recommendedName>
        <fullName evidence="5">DUF5703 domain-containing protein</fullName>
    </recommendedName>
</protein>
<dbReference type="GO" id="GO:0004560">
    <property type="term" value="F:alpha-L-fucosidase activity"/>
    <property type="evidence" value="ECO:0007669"/>
    <property type="project" value="TreeGrafter"/>
</dbReference>
<accession>A0A8J7IVJ6</accession>
<feature type="domain" description="DUF5703" evidence="1">
    <location>
        <begin position="35"/>
        <end position="318"/>
    </location>
</feature>
<dbReference type="AlphaFoldDB" id="A0A8J7IVJ6"/>
<reference evidence="3" key="1">
    <citation type="submission" date="2020-12" db="EMBL/GenBank/DDBJ databases">
        <title>Snuella sp. nov., isolated from sediment in Incheon.</title>
        <authorList>
            <person name="Kim W."/>
        </authorList>
    </citation>
    <scope>NUCLEOTIDE SEQUENCE</scope>
    <source>
        <strain evidence="3">CAU 1569</strain>
    </source>
</reference>
<dbReference type="SUPFAM" id="SSF48208">
    <property type="entry name" value="Six-hairpin glycosidases"/>
    <property type="match status" value="1"/>
</dbReference>
<dbReference type="EMBL" id="JAELVQ010000006">
    <property type="protein sequence ID" value="MBJ6367705.1"/>
    <property type="molecule type" value="Genomic_DNA"/>
</dbReference>
<dbReference type="GO" id="GO:0005975">
    <property type="term" value="P:carbohydrate metabolic process"/>
    <property type="evidence" value="ECO:0007669"/>
    <property type="project" value="InterPro"/>
</dbReference>
<keyword evidence="4" id="KW-1185">Reference proteome</keyword>
<dbReference type="PROSITE" id="PS51257">
    <property type="entry name" value="PROKAR_LIPOPROTEIN"/>
    <property type="match status" value="1"/>
</dbReference>
<evidence type="ECO:0008006" key="5">
    <source>
        <dbReference type="Google" id="ProtNLM"/>
    </source>
</evidence>